<comment type="similarity">
    <text evidence="1">Belongs to the class-I aminoacyl-tRNA synthetase family.</text>
</comment>
<evidence type="ECO:0000256" key="7">
    <source>
        <dbReference type="ARBA" id="ARBA00023146"/>
    </source>
</evidence>
<dbReference type="NCBIfam" id="TIGR00422">
    <property type="entry name" value="valS"/>
    <property type="match status" value="1"/>
</dbReference>
<dbReference type="Gene3D" id="1.10.418.10">
    <property type="entry name" value="Calponin-like domain"/>
    <property type="match status" value="1"/>
</dbReference>
<dbReference type="InterPro" id="IPR013155">
    <property type="entry name" value="M/V/L/I-tRNA-synth_anticd-bd"/>
</dbReference>
<dbReference type="Pfam" id="PF00307">
    <property type="entry name" value="CH"/>
    <property type="match status" value="1"/>
</dbReference>
<dbReference type="SUPFAM" id="SSF47576">
    <property type="entry name" value="Calponin-homology domain, CH-domain"/>
    <property type="match status" value="1"/>
</dbReference>
<feature type="region of interest" description="Disordered" evidence="10">
    <location>
        <begin position="1179"/>
        <end position="1277"/>
    </location>
</feature>
<evidence type="ECO:0000256" key="2">
    <source>
        <dbReference type="ARBA" id="ARBA00013169"/>
    </source>
</evidence>
<dbReference type="Gene3D" id="1.10.730.10">
    <property type="entry name" value="Isoleucyl-tRNA Synthetase, Domain 1"/>
    <property type="match status" value="1"/>
</dbReference>
<feature type="coiled-coil region" evidence="9">
    <location>
        <begin position="523"/>
        <end position="554"/>
    </location>
</feature>
<feature type="region of interest" description="Disordered" evidence="10">
    <location>
        <begin position="706"/>
        <end position="753"/>
    </location>
</feature>
<keyword evidence="4" id="KW-0547">Nucleotide-binding</keyword>
<dbReference type="EC" id="6.1.1.9" evidence="2"/>
<feature type="region of interest" description="Disordered" evidence="10">
    <location>
        <begin position="959"/>
        <end position="1007"/>
    </location>
</feature>
<sequence>MYSSIVNKSIEPCPISSSSSPITTSLISNNDSIPISNNSTSSSLQTYGKKENTLTNISYSSYNCSNDYYTKKRIEELHERMDDIQISSFLKFINYHLSLKKDNEKKIFIKDLSKDLCNGHVLIDLIELFSSTKLKREHGHTRFHSLANVQYVLDYLKIRMQHIDITPYDIVSGNRKQILALLWIIMRIFDLPAFRIANKNCFVEKTLLGFGQDRSTIINWLNNILNQSLNTKEIYIKDFYIHTWDDSYYLSLIIKYLIPLSINYLTNKCFNYLKELDKLNSYDRQRFLLCLNISNYCFNTITIIDLTDKSEKCLFKYFAELKQNILNILKANHIGKLIHNNPYAKQVFDTVIQTETEHSSHVINNNEEYLSCIEDDHQQVSTEKHRRLPMDSIDDITPSLSSSNNIDESSDLRTVERSRSFYDEQQEAKLKRINSSEKIEDLESNFHMINTHNEMPKEEQTEMITDQSEQLNGLVENLQHSVSSIEQSEQDTNSYIDAEESITPIEDSEQFLSTIEQPTIINNETKEMTLTQIENQLNEKLEQSTDDYEESQQITTSQKEIVQPIENKNSITIDDILEQPIYIIEELSHPIVLIEKSKQITTEEPKTQSITSVEENKQSTDDYEPSEQFTISQEEIEQSVENKNSITTDETLKQPILIIEELSHPAVLIEKLEEITIDKPQQQSITSNEEDTTQMTNEYEKMEHNKLDEPTNQSIIPTEENKQSTDDHEQSQQFTTSQEEIEQSVENKNPITTDETLEQPTFIITEVSQPVVLNENLEQITIEEPQQQSMSSNEEDKQMTNKYERLEQTLALIKEIEQSVKNKSSITEADQSISTNEEEEDELYLILNENIKQSNVEIEPLEQSTIAIEDKTHEQLNTSTEANNISTIEYEKLEQPISNESSSITNQRLEQLTTEQPLQSIVSNDNEDIKQFTVEPEKSNQSPVQIEQNEESIENQINIESTPDLSSNKDFQQTTPTKLDNYHIPVDENSEQHTTKQSSQDEISDEKTCIKNNSSIITNKKLEKPTVIELPQPITLNEDISKSTIENQEFIADTENLTQTIVPSQENPHCPTSDEQLTQPKILVNQPEQRTVPAEQPLLTTATIVKGPRYSDVVNRQLPKATNESAKPTDSFKKQDYSIESKKKIISPIVTIETPKQCINTADETEQVPLISTIKEPEQSEVLLEKQEPSTTIIEDAHDTSIISNGENQISSTKSNKSRRSNAKRRKSKKSSVTIENSPQNIINNNDDDDDNEEKIETSLPSQNLKSIIPEQQTSNIESEIEKSLTTLNRSSHDNTSTNHSNPQNSSALRSRKNKKKTTTTASIEKSSSPINSTTTDNRNVFLITKECLHDRKILLFGCVFILMLIKAFLFNYSFQRITTYRWLSKTHQPSLFEPKWASIFAKATTNSYLPSSSTSVNNNKKPFVMLFPPPNVTGTVHLGHALTTSVHDCLLRWHTMQQKSYARCVPGYDHAGIATQVIVEKHIAPQTREQLGREKFLEECYQWSSNYRQTIETQLKRLCPLFDWSNAYFTMDKNLVEYVRDSFLHLYNNGLIYRDRRIVNWCCQLRSVVSDIEVDSKEINGREKFSIPGYKKDIELGILYNIAYKIIDEQQDKEIIVSTTRPETILADTGIAVHPNDSRYISLKNKFVQNPFNPQDYLPIIFDENVDQNFGTGAVKLTPGHDTFDYTLAMKHKLEIRTMLNDQGYVQLDLNHPYYHELNNLHRYDAREKVLQLLENKGLRRGEKEQEKMVVPLCSRTGDIIEPMVKEQWFLDTTEMCRQASSIVDNNNLKLTPSSTCKVWKYWLDSPRPWCLSRQLWWGHSIPMYRCSINNKSSEYKWIGAKSLEEAKIKAKELFPNIPLNSIHIEQDQDVLDTWFSSGLLPMSIFNKNNSQEFPTTLLETGYDIMFFWVARMVMLSLKLTNQLPFHEVLFHGLICDSNGKKMSKSLGNIIDPMDVINGISLQSLQKRLEQSHLSRNEIERAKRAQAIQYPSGIEPIGSDGLRLCLLSHDIFHQSIRFDPTQFDYVARYCNKFWNAYKYVKEFALADMNFHHENISNINYEQIEKLVKNRLVDRWILNELNKTIGKVNDCLNNYTFHLAIVRLRDSFLKDFCDFYIEFSKIPIKQQSIDNIKSNVQILLYYLLKQYLILYHPFLPAMTEELWEDLTNGKQGYLIHQLYPTMKNIENINPIDSQVVQIIRLILKNATYFKQMLRLSRDSDIIIHFYNQDKEDLSIHVETYLTEIRTITRLNNIHVCRSSSSLNNSFNLSKFSFRDYITDNIELIFNLNDNKQSRELVEKHEERLSKQVDKLHDDIGVNEITMKFYQENNDLETLEREQRRRESLSDDLKLTQQRHERFVELAQKRTIIEKKNKNHS</sequence>
<dbReference type="Pfam" id="PF00133">
    <property type="entry name" value="tRNA-synt_1"/>
    <property type="match status" value="1"/>
</dbReference>
<proteinExistence type="inferred from homology"/>
<keyword evidence="6" id="KW-0648">Protein biosynthesis</keyword>
<feature type="compositionally biased region" description="Polar residues" evidence="10">
    <location>
        <begin position="1259"/>
        <end position="1277"/>
    </location>
</feature>
<comment type="caution">
    <text evidence="12">The sequence shown here is derived from an EMBL/GenBank/DDBJ whole genome shotgun (WGS) entry which is preliminary data.</text>
</comment>
<evidence type="ECO:0000256" key="9">
    <source>
        <dbReference type="SAM" id="Coils"/>
    </source>
</evidence>
<dbReference type="Pfam" id="PF08264">
    <property type="entry name" value="Anticodon_1"/>
    <property type="match status" value="1"/>
</dbReference>
<keyword evidence="3" id="KW-0436">Ligase</keyword>
<dbReference type="GO" id="GO:0005829">
    <property type="term" value="C:cytosol"/>
    <property type="evidence" value="ECO:0007669"/>
    <property type="project" value="TreeGrafter"/>
</dbReference>
<keyword evidence="5" id="KW-0067">ATP-binding</keyword>
<dbReference type="InterPro" id="IPR002300">
    <property type="entry name" value="aa-tRNA-synth_Ia"/>
</dbReference>
<evidence type="ECO:0000256" key="8">
    <source>
        <dbReference type="ARBA" id="ARBA00029936"/>
    </source>
</evidence>
<name>A0A814CUB1_9BILA</name>
<dbReference type="SUPFAM" id="SSF50677">
    <property type="entry name" value="ValRS/IleRS/LeuRS editing domain"/>
    <property type="match status" value="1"/>
</dbReference>
<evidence type="ECO:0000256" key="3">
    <source>
        <dbReference type="ARBA" id="ARBA00022598"/>
    </source>
</evidence>
<feature type="region of interest" description="Disordered" evidence="10">
    <location>
        <begin position="1289"/>
        <end position="1336"/>
    </location>
</feature>
<feature type="compositionally biased region" description="Polar residues" evidence="10">
    <location>
        <begin position="1322"/>
        <end position="1336"/>
    </location>
</feature>
<accession>A0A814CUB1</accession>
<dbReference type="PANTHER" id="PTHR11946:SF109">
    <property type="entry name" value="VALINE--TRNA LIGASE"/>
    <property type="match status" value="1"/>
</dbReference>
<keyword evidence="9" id="KW-0175">Coiled coil</keyword>
<evidence type="ECO:0000256" key="1">
    <source>
        <dbReference type="ARBA" id="ARBA00005594"/>
    </source>
</evidence>
<gene>
    <name evidence="12" type="ORF">JXQ802_LOCUS11373</name>
</gene>
<dbReference type="NCBIfam" id="NF004349">
    <property type="entry name" value="PRK05729.1"/>
    <property type="match status" value="1"/>
</dbReference>
<dbReference type="SMART" id="SM00033">
    <property type="entry name" value="CH"/>
    <property type="match status" value="1"/>
</dbReference>
<organism evidence="12 13">
    <name type="scientific">Rotaria sordida</name>
    <dbReference type="NCBI Taxonomy" id="392033"/>
    <lineage>
        <taxon>Eukaryota</taxon>
        <taxon>Metazoa</taxon>
        <taxon>Spiralia</taxon>
        <taxon>Gnathifera</taxon>
        <taxon>Rotifera</taxon>
        <taxon>Eurotatoria</taxon>
        <taxon>Bdelloidea</taxon>
        <taxon>Philodinida</taxon>
        <taxon>Philodinidae</taxon>
        <taxon>Rotaria</taxon>
    </lineage>
</organism>
<evidence type="ECO:0000256" key="6">
    <source>
        <dbReference type="ARBA" id="ARBA00022917"/>
    </source>
</evidence>
<feature type="compositionally biased region" description="Basic and acidic residues" evidence="10">
    <location>
        <begin position="1179"/>
        <end position="1188"/>
    </location>
</feature>
<reference evidence="12" key="1">
    <citation type="submission" date="2021-02" db="EMBL/GenBank/DDBJ databases">
        <authorList>
            <person name="Nowell W R."/>
        </authorList>
    </citation>
    <scope>NUCLEOTIDE SEQUENCE</scope>
</reference>
<dbReference type="InterPro" id="IPR009008">
    <property type="entry name" value="Val/Leu/Ile-tRNA-synth_edit"/>
</dbReference>
<dbReference type="PROSITE" id="PS00178">
    <property type="entry name" value="AA_TRNA_LIGASE_I"/>
    <property type="match status" value="1"/>
</dbReference>
<keyword evidence="7" id="KW-0030">Aminoacyl-tRNA synthetase</keyword>
<dbReference type="PROSITE" id="PS50021">
    <property type="entry name" value="CH"/>
    <property type="match status" value="1"/>
</dbReference>
<evidence type="ECO:0000313" key="12">
    <source>
        <dbReference type="EMBL" id="CAF0945112.1"/>
    </source>
</evidence>
<dbReference type="Gene3D" id="3.40.50.620">
    <property type="entry name" value="HUPs"/>
    <property type="match status" value="2"/>
</dbReference>
<feature type="compositionally biased region" description="Basic residues" evidence="10">
    <location>
        <begin position="1216"/>
        <end position="1230"/>
    </location>
</feature>
<dbReference type="PANTHER" id="PTHR11946">
    <property type="entry name" value="VALYL-TRNA SYNTHETASES"/>
    <property type="match status" value="1"/>
</dbReference>
<evidence type="ECO:0000313" key="13">
    <source>
        <dbReference type="Proteomes" id="UP000663870"/>
    </source>
</evidence>
<dbReference type="GO" id="GO:0005524">
    <property type="term" value="F:ATP binding"/>
    <property type="evidence" value="ECO:0007669"/>
    <property type="project" value="UniProtKB-KW"/>
</dbReference>
<dbReference type="Proteomes" id="UP000663870">
    <property type="component" value="Unassembled WGS sequence"/>
</dbReference>
<evidence type="ECO:0000259" key="11">
    <source>
        <dbReference type="PROSITE" id="PS50021"/>
    </source>
</evidence>
<dbReference type="SUPFAM" id="SSF52374">
    <property type="entry name" value="Nucleotidylyl transferase"/>
    <property type="match status" value="1"/>
</dbReference>
<dbReference type="InterPro" id="IPR036872">
    <property type="entry name" value="CH_dom_sf"/>
</dbReference>
<dbReference type="InterPro" id="IPR014729">
    <property type="entry name" value="Rossmann-like_a/b/a_fold"/>
</dbReference>
<feature type="compositionally biased region" description="Polar residues" evidence="10">
    <location>
        <begin position="963"/>
        <end position="978"/>
    </location>
</feature>
<feature type="region of interest" description="Disordered" evidence="10">
    <location>
        <begin position="599"/>
        <end position="630"/>
    </location>
</feature>
<evidence type="ECO:0000256" key="10">
    <source>
        <dbReference type="SAM" id="MobiDB-lite"/>
    </source>
</evidence>
<feature type="compositionally biased region" description="Polar residues" evidence="10">
    <location>
        <begin position="1201"/>
        <end position="1210"/>
    </location>
</feature>
<feature type="compositionally biased region" description="Basic and acidic residues" evidence="10">
    <location>
        <begin position="719"/>
        <end position="730"/>
    </location>
</feature>
<dbReference type="EMBL" id="CAJNOL010000224">
    <property type="protein sequence ID" value="CAF0945112.1"/>
    <property type="molecule type" value="Genomic_DNA"/>
</dbReference>
<keyword evidence="13" id="KW-1185">Reference proteome</keyword>
<feature type="domain" description="Calponin-homology (CH)" evidence="11">
    <location>
        <begin position="83"/>
        <end position="190"/>
    </location>
</feature>
<dbReference type="PRINTS" id="PR00986">
    <property type="entry name" value="TRNASYNTHVAL"/>
</dbReference>
<protein>
    <recommendedName>
        <fullName evidence="2">valine--tRNA ligase</fullName>
        <ecNumber evidence="2">6.1.1.9</ecNumber>
    </recommendedName>
    <alternativeName>
        <fullName evidence="8">Valyl-tRNA synthetase</fullName>
    </alternativeName>
</protein>
<dbReference type="CDD" id="cd07962">
    <property type="entry name" value="Anticodon_Ia_Val"/>
    <property type="match status" value="1"/>
</dbReference>
<dbReference type="GO" id="GO:0006438">
    <property type="term" value="P:valyl-tRNA aminoacylation"/>
    <property type="evidence" value="ECO:0007669"/>
    <property type="project" value="InterPro"/>
</dbReference>
<evidence type="ECO:0000256" key="5">
    <source>
        <dbReference type="ARBA" id="ARBA00022840"/>
    </source>
</evidence>
<dbReference type="SUPFAM" id="SSF47323">
    <property type="entry name" value="Anticodon-binding domain of a subclass of class I aminoacyl-tRNA synthetases"/>
    <property type="match status" value="1"/>
</dbReference>
<dbReference type="InterPro" id="IPR009080">
    <property type="entry name" value="tRNAsynth_Ia_anticodon-bd"/>
</dbReference>
<dbReference type="InterPro" id="IPR002303">
    <property type="entry name" value="Valyl-tRNA_ligase"/>
</dbReference>
<dbReference type="Gene3D" id="3.90.740.10">
    <property type="entry name" value="Valyl/Leucyl/Isoleucyl-tRNA synthetase, editing domain"/>
    <property type="match status" value="1"/>
</dbReference>
<dbReference type="InterPro" id="IPR001412">
    <property type="entry name" value="aa-tRNA-synth_I_CS"/>
</dbReference>
<dbReference type="InterPro" id="IPR001715">
    <property type="entry name" value="CH_dom"/>
</dbReference>
<dbReference type="GO" id="GO:0002161">
    <property type="term" value="F:aminoacyl-tRNA deacylase activity"/>
    <property type="evidence" value="ECO:0007669"/>
    <property type="project" value="InterPro"/>
</dbReference>
<evidence type="ECO:0000256" key="4">
    <source>
        <dbReference type="ARBA" id="ARBA00022741"/>
    </source>
</evidence>
<dbReference type="InterPro" id="IPR033705">
    <property type="entry name" value="Anticodon_Ia_Val"/>
</dbReference>
<dbReference type="GO" id="GO:0004832">
    <property type="term" value="F:valine-tRNA ligase activity"/>
    <property type="evidence" value="ECO:0007669"/>
    <property type="project" value="UniProtKB-EC"/>
</dbReference>